<proteinExistence type="predicted"/>
<sequence>MTRNELFGALCFPEYSFLRENEHLGKHMMFVTVGGSHAYGTNVEGSDLDIRGVALNSKEDLLGLGEFEHYVDTQTDTTIYSFNKAVKLMCSGNPNMLEQLGNADELVISYNPMTQLLMDNKNLFLSKRVILLVWRFCRQADSEV</sequence>
<dbReference type="GO" id="GO:0016740">
    <property type="term" value="F:transferase activity"/>
    <property type="evidence" value="ECO:0007669"/>
    <property type="project" value="UniProtKB-KW"/>
</dbReference>
<dbReference type="eggNOG" id="COG3541">
    <property type="taxonomic scope" value="Bacteria"/>
</dbReference>
<accession>D4KCC1</accession>
<dbReference type="PATRIC" id="fig|657322.3.peg.2199"/>
<reference evidence="1 2" key="2">
    <citation type="submission" date="2010-03" db="EMBL/GenBank/DDBJ databases">
        <authorList>
            <person name="Pajon A."/>
        </authorList>
    </citation>
    <scope>NUCLEOTIDE SEQUENCE [LARGE SCALE GENOMIC DNA]</scope>
    <source>
        <strain evidence="1 2">SL3/3</strain>
    </source>
</reference>
<evidence type="ECO:0000313" key="1">
    <source>
        <dbReference type="EMBL" id="CBL02484.1"/>
    </source>
</evidence>
<dbReference type="PANTHER" id="PTHR34817:SF1">
    <property type="entry name" value="NUCLEOTIDYLTRANSFERASE"/>
    <property type="match status" value="1"/>
</dbReference>
<dbReference type="KEGG" id="fpa:FPR_23060"/>
<dbReference type="PANTHER" id="PTHR34817">
    <property type="entry name" value="NUCLEOTIDYLTRANSFERASE"/>
    <property type="match status" value="1"/>
</dbReference>
<dbReference type="Pfam" id="PF10127">
    <property type="entry name" value="RlaP"/>
    <property type="match status" value="1"/>
</dbReference>
<organism evidence="1 2">
    <name type="scientific">Faecalibacterium prausnitzii SL3/3</name>
    <dbReference type="NCBI Taxonomy" id="657322"/>
    <lineage>
        <taxon>Bacteria</taxon>
        <taxon>Bacillati</taxon>
        <taxon>Bacillota</taxon>
        <taxon>Clostridia</taxon>
        <taxon>Eubacteriales</taxon>
        <taxon>Oscillospiraceae</taxon>
        <taxon>Faecalibacterium</taxon>
    </lineage>
</organism>
<evidence type="ECO:0000313" key="2">
    <source>
        <dbReference type="Proteomes" id="UP000007059"/>
    </source>
</evidence>
<dbReference type="InterPro" id="IPR018775">
    <property type="entry name" value="RlaP"/>
</dbReference>
<dbReference type="HOGENOM" id="CLU_1793585_0_0_9"/>
<name>D4KCC1_9FIRM</name>
<protein>
    <submittedName>
        <fullName evidence="1">Predicted nucleotidyltransferase</fullName>
    </submittedName>
</protein>
<dbReference type="AlphaFoldDB" id="D4KCC1"/>
<dbReference type="Proteomes" id="UP000007059">
    <property type="component" value="Chromosome"/>
</dbReference>
<dbReference type="EMBL" id="FP929046">
    <property type="protein sequence ID" value="CBL02484.1"/>
    <property type="molecule type" value="Genomic_DNA"/>
</dbReference>
<dbReference type="RefSeq" id="WP_015538005.1">
    <property type="nucleotide sequence ID" value="NC_021020.1"/>
</dbReference>
<gene>
    <name evidence="1" type="ORF">FPR_23060</name>
</gene>
<keyword evidence="1" id="KW-0808">Transferase</keyword>
<reference evidence="1 2" key="1">
    <citation type="submission" date="2010-03" db="EMBL/GenBank/DDBJ databases">
        <title>The genome sequence of Faecalibacterium prausnitzii SL3/3.</title>
        <authorList>
            <consortium name="metaHIT consortium -- http://www.metahit.eu/"/>
            <person name="Pajon A."/>
            <person name="Turner K."/>
            <person name="Parkhill J."/>
            <person name="Duncan S."/>
            <person name="Flint H."/>
        </authorList>
    </citation>
    <scope>NUCLEOTIDE SEQUENCE [LARGE SCALE GENOMIC DNA]</scope>
    <source>
        <strain evidence="1 2">SL3/3</strain>
    </source>
</reference>